<keyword evidence="5" id="KW-0234">DNA repair</keyword>
<dbReference type="GO" id="GO:0006281">
    <property type="term" value="P:DNA repair"/>
    <property type="evidence" value="ECO:0007669"/>
    <property type="project" value="UniProtKB-KW"/>
</dbReference>
<dbReference type="InterPro" id="IPR003840">
    <property type="entry name" value="DNA_helicase_dom"/>
</dbReference>
<keyword evidence="4 5" id="KW-0067">ATP-binding</keyword>
<dbReference type="InterPro" id="IPR027417">
    <property type="entry name" value="P-loop_NTPase"/>
</dbReference>
<name>A0A9W3BR80_RAPSA</name>
<organism evidence="11 12">
    <name type="scientific">Raphanus sativus</name>
    <name type="common">Radish</name>
    <name type="synonym">Raphanus raphanistrum var. sativus</name>
    <dbReference type="NCBI Taxonomy" id="3726"/>
    <lineage>
        <taxon>Eukaryota</taxon>
        <taxon>Viridiplantae</taxon>
        <taxon>Streptophyta</taxon>
        <taxon>Embryophyta</taxon>
        <taxon>Tracheophyta</taxon>
        <taxon>Spermatophyta</taxon>
        <taxon>Magnoliopsida</taxon>
        <taxon>eudicotyledons</taxon>
        <taxon>Gunneridae</taxon>
        <taxon>Pentapetalae</taxon>
        <taxon>rosids</taxon>
        <taxon>malvids</taxon>
        <taxon>Brassicales</taxon>
        <taxon>Brassicaceae</taxon>
        <taxon>Brassiceae</taxon>
        <taxon>Raphanus</taxon>
    </lineage>
</organism>
<dbReference type="RefSeq" id="XP_056841825.1">
    <property type="nucleotide sequence ID" value="XM_056985845.1"/>
</dbReference>
<dbReference type="GO" id="GO:0000723">
    <property type="term" value="P:telomere maintenance"/>
    <property type="evidence" value="ECO:0007669"/>
    <property type="project" value="InterPro"/>
</dbReference>
<evidence type="ECO:0000313" key="12">
    <source>
        <dbReference type="RefSeq" id="XP_056841825.1"/>
    </source>
</evidence>
<comment type="cofactor">
    <cofactor evidence="5">
        <name>Mg(2+)</name>
        <dbReference type="ChEBI" id="CHEBI:18420"/>
    </cofactor>
</comment>
<proteinExistence type="inferred from homology"/>
<dbReference type="CDD" id="cd18809">
    <property type="entry name" value="SF1_C_RecD"/>
    <property type="match status" value="1"/>
</dbReference>
<dbReference type="GO" id="GO:0005524">
    <property type="term" value="F:ATP binding"/>
    <property type="evidence" value="ECO:0007669"/>
    <property type="project" value="UniProtKB-KW"/>
</dbReference>
<accession>A0A9W3BR80</accession>
<evidence type="ECO:0000259" key="7">
    <source>
        <dbReference type="Pfam" id="PF02689"/>
    </source>
</evidence>
<reference evidence="12" key="2">
    <citation type="submission" date="2025-08" db="UniProtKB">
        <authorList>
            <consortium name="RefSeq"/>
        </authorList>
    </citation>
    <scope>IDENTIFICATION</scope>
    <source>
        <tissue evidence="12">Leaf</tissue>
    </source>
</reference>
<feature type="region of interest" description="Disordered" evidence="6">
    <location>
        <begin position="1"/>
        <end position="69"/>
    </location>
</feature>
<evidence type="ECO:0000256" key="3">
    <source>
        <dbReference type="ARBA" id="ARBA00022806"/>
    </source>
</evidence>
<dbReference type="InterPro" id="IPR010285">
    <property type="entry name" value="DNA_helicase_pif1-like_DEAD"/>
</dbReference>
<gene>
    <name evidence="12" type="primary">LOC130494968</name>
</gene>
<keyword evidence="11" id="KW-1185">Reference proteome</keyword>
<dbReference type="GO" id="GO:0043139">
    <property type="term" value="F:5'-3' DNA helicase activity"/>
    <property type="evidence" value="ECO:0007669"/>
    <property type="project" value="UniProtKB-EC"/>
</dbReference>
<keyword evidence="2 5" id="KW-0378">Hydrolase</keyword>
<dbReference type="Pfam" id="PF21530">
    <property type="entry name" value="Pif1_2B_dom"/>
    <property type="match status" value="1"/>
</dbReference>
<evidence type="ECO:0000256" key="6">
    <source>
        <dbReference type="SAM" id="MobiDB-lite"/>
    </source>
</evidence>
<reference evidence="11" key="1">
    <citation type="journal article" date="2019" name="Database">
        <title>The radish genome database (RadishGD): an integrated information resource for radish genomics.</title>
        <authorList>
            <person name="Yu H.J."/>
            <person name="Baek S."/>
            <person name="Lee Y.J."/>
            <person name="Cho A."/>
            <person name="Mun J.H."/>
        </authorList>
    </citation>
    <scope>NUCLEOTIDE SEQUENCE [LARGE SCALE GENOMIC DNA]</scope>
    <source>
        <strain evidence="11">cv. WK10039</strain>
    </source>
</reference>
<evidence type="ECO:0000256" key="1">
    <source>
        <dbReference type="ARBA" id="ARBA00022741"/>
    </source>
</evidence>
<comment type="similarity">
    <text evidence="5">Belongs to the helicase family.</text>
</comment>
<sequence length="1566" mass="177780">MVNKTHRRVTTADPEAGVDTDSSSGSVRGNEESFSSAGDQNRAVSRLARQSRMLIRSTKTDRTSAVGGKNVKPYNKWELGSCPSCKAILWNAEAIAGQTTRENKQYSLCCQRGRVRLPRVREPPPPLLALLESPKFRTHIRVANSLLAFTSMGAQIDHTVTGTPGPFTYRVHGQIIHRIGSMLPEDGNDPGYLQLYIFDTENELSNRKRAITKGSSSIELEDTIIVQLIEMLDTHNHLAKTFRFARDRFQATGKIEFSIKLVSQPNRGRQYDLPTADEVGGLIVGDLSATSVGRDIVVEHKSSALQRIGDLHPLLMSLQYPLLFPYGETGYSERIPYRGPEASTVKREFMTMREYYAYQLQTRPTEGMTIIKGGKLLHQYIVDAYVATETERLRFISLNQKKLRADLYNNVCDAVEAGDADPAQIGKKVILPATFTAGPRYMAEKYQDAMAICRWYGNPHLFITVTANPNWVELRDHLSAYGGDSPNSRPDLECRIFKLKLDEMIADFKKGVYFPKPDAVVYTIEFQKRGLPHAHILLWLKGIQKEVTAAIIDEYISAELPDRETDREGFELVERHMIHGPCGKFRKSSPCMDKGVCTKNFPKPFSEHTRIDKSGFVVYRRRADPGSFVVKGDIRLDNQFVVSHNLALLKKYQAHINVEWCCRTSAIKYLFKYITKGVDRATAVLQKNDPNMLNEVDRYLECRYISACEGAWRLFAFPIHHNQPNVVKLPVHLPGQHLMVFDQSDDLSRVISRENIEKTMLTAFFEACDTYEEAREMTYVEFPSRFVYHSNERLWAPRQQGEAIGRVVYVSPVSGDRYYLRILLNVVRGPRNYDALYTVGDVVYKKFKEACYARGLLDDDKEWHEAIEEPSYWATGRQLRKLFVLILVYCHVVSPLKLWEHAWKFLAEDILYMKRKEFRFPGLDLQDEQLKQYTLLEVEKHLKEHNQTLSDYDDMPQPDKSILSDLRNPHLREEMVYDVQKEAETHSMLFDAMNEDQRKVYHAVMQSVEKRSGQLLFVNGAGGTGKTYLYRTIIARMRSVGKVVIPVASAGIAALLLPGGRTAHSRFKLPLNLDDRSMCEIHKGSSLAALISKAELIIWDEAPMAHRHAFETLDRSLRDLLSDADPEAANKPFGGKTVLLGGDFRQILPVIRHGKRTDTVLASISKSYLWKMARVFSLSINMRLRQEDKDFAKWILQVGDGEAQTLTSYKPSHDEGNRILVDKRFLLPTSETPHEALADAAYPNFLHNYRNKEYITERAVLTPTNNTVHEINAYLLSKIPSQAREYLSSDSIELEATPDDDWTSHYPPEYLNSLEFPGLPNHRLCLKVGAPVMMLRNLNQNQGLCNGTRMMVSRLGNRIIQADIMTGTDVGEQVLIPRIQLSPTDTIHPFTFNRRQFPIRLCYAMTINKSQGQSLNHVALYLPRSVFTHGQLYVAMSRVTSPNGLKILDETSDEEGEDGVTNIVYREVFEDIKVTQPNRRQRRGALATRLKGEERNSHTASGEDGTTGKDRLAKTPQARSVVGLRRVSIGGKGSRTVEEPGEAGSFDGNGRRNPSYRKPYEVKGSE</sequence>
<dbReference type="PANTHER" id="PTHR10492:SF90">
    <property type="entry name" value="ATP-DEPENDENT DNA HELICASE"/>
    <property type="match status" value="1"/>
</dbReference>
<dbReference type="KEGG" id="rsz:130494968"/>
<dbReference type="GO" id="GO:0006310">
    <property type="term" value="P:DNA recombination"/>
    <property type="evidence" value="ECO:0007669"/>
    <property type="project" value="UniProtKB-KW"/>
</dbReference>
<dbReference type="EC" id="5.6.2.3" evidence="5"/>
<dbReference type="Gene3D" id="3.40.50.300">
    <property type="entry name" value="P-loop containing nucleotide triphosphate hydrolases"/>
    <property type="match status" value="2"/>
</dbReference>
<keyword evidence="1 5" id="KW-0547">Nucleotide-binding</keyword>
<evidence type="ECO:0000259" key="10">
    <source>
        <dbReference type="Pfam" id="PF21530"/>
    </source>
</evidence>
<evidence type="ECO:0000256" key="5">
    <source>
        <dbReference type="RuleBase" id="RU363044"/>
    </source>
</evidence>
<dbReference type="Pfam" id="PF05970">
    <property type="entry name" value="PIF1"/>
    <property type="match status" value="1"/>
</dbReference>
<keyword evidence="5" id="KW-0233">DNA recombination</keyword>
<dbReference type="GeneID" id="130494968"/>
<dbReference type="InterPro" id="IPR025476">
    <property type="entry name" value="Helitron_helicase-like"/>
</dbReference>
<dbReference type="GO" id="GO:0016787">
    <property type="term" value="F:hydrolase activity"/>
    <property type="evidence" value="ECO:0007669"/>
    <property type="project" value="UniProtKB-KW"/>
</dbReference>
<dbReference type="OrthoDB" id="1735618at2759"/>
<comment type="catalytic activity">
    <reaction evidence="5">
        <text>ATP + H2O = ADP + phosphate + H(+)</text>
        <dbReference type="Rhea" id="RHEA:13065"/>
        <dbReference type="ChEBI" id="CHEBI:15377"/>
        <dbReference type="ChEBI" id="CHEBI:15378"/>
        <dbReference type="ChEBI" id="CHEBI:30616"/>
        <dbReference type="ChEBI" id="CHEBI:43474"/>
        <dbReference type="ChEBI" id="CHEBI:456216"/>
        <dbReference type="EC" id="5.6.2.3"/>
    </reaction>
</comment>
<keyword evidence="3 5" id="KW-0347">Helicase</keyword>
<dbReference type="Pfam" id="PF02689">
    <property type="entry name" value="Herpes_Helicase"/>
    <property type="match status" value="1"/>
</dbReference>
<dbReference type="Pfam" id="PF14214">
    <property type="entry name" value="Helitron_like_N"/>
    <property type="match status" value="1"/>
</dbReference>
<dbReference type="PANTHER" id="PTHR10492">
    <property type="match status" value="1"/>
</dbReference>
<dbReference type="SUPFAM" id="SSF52540">
    <property type="entry name" value="P-loop containing nucleoside triphosphate hydrolases"/>
    <property type="match status" value="2"/>
</dbReference>
<evidence type="ECO:0000259" key="8">
    <source>
        <dbReference type="Pfam" id="PF05970"/>
    </source>
</evidence>
<feature type="domain" description="DNA helicase Pif1-like DEAD-box helicase" evidence="8">
    <location>
        <begin position="993"/>
        <end position="1205"/>
    </location>
</feature>
<keyword evidence="5" id="KW-0227">DNA damage</keyword>
<feature type="domain" description="Helitron helicase-like" evidence="9">
    <location>
        <begin position="355"/>
        <end position="538"/>
    </location>
</feature>
<evidence type="ECO:0000313" key="11">
    <source>
        <dbReference type="Proteomes" id="UP000504610"/>
    </source>
</evidence>
<feature type="region of interest" description="Disordered" evidence="6">
    <location>
        <begin position="1476"/>
        <end position="1566"/>
    </location>
</feature>
<dbReference type="Proteomes" id="UP000504610">
    <property type="component" value="Chromosome 5"/>
</dbReference>
<evidence type="ECO:0000256" key="2">
    <source>
        <dbReference type="ARBA" id="ARBA00022801"/>
    </source>
</evidence>
<dbReference type="InterPro" id="IPR049163">
    <property type="entry name" value="Pif1-like_2B_dom"/>
</dbReference>
<feature type="compositionally biased region" description="Polar residues" evidence="6">
    <location>
        <begin position="20"/>
        <end position="43"/>
    </location>
</feature>
<evidence type="ECO:0000256" key="4">
    <source>
        <dbReference type="ARBA" id="ARBA00022840"/>
    </source>
</evidence>
<feature type="domain" description="DNA helicase Pif1-like 2B" evidence="10">
    <location>
        <begin position="1309"/>
        <end position="1355"/>
    </location>
</feature>
<evidence type="ECO:0000259" key="9">
    <source>
        <dbReference type="Pfam" id="PF14214"/>
    </source>
</evidence>
<feature type="domain" description="DNA replication helicase" evidence="7">
    <location>
        <begin position="1403"/>
        <end position="1447"/>
    </location>
</feature>
<protein>
    <recommendedName>
        <fullName evidence="5">ATP-dependent DNA helicase</fullName>
        <ecNumber evidence="5">5.6.2.3</ecNumber>
    </recommendedName>
</protein>